<name>A0A0G1JCI6_9BACT</name>
<comment type="caution">
    <text evidence="1">The sequence shown here is derived from an EMBL/GenBank/DDBJ whole genome shotgun (WGS) entry which is preliminary data.</text>
</comment>
<evidence type="ECO:0000313" key="2">
    <source>
        <dbReference type="Proteomes" id="UP000034154"/>
    </source>
</evidence>
<protein>
    <submittedName>
        <fullName evidence="1">Uncharacterized protein</fullName>
    </submittedName>
</protein>
<reference evidence="1 2" key="1">
    <citation type="journal article" date="2015" name="Nature">
        <title>rRNA introns, odd ribosomes, and small enigmatic genomes across a large radiation of phyla.</title>
        <authorList>
            <person name="Brown C.T."/>
            <person name="Hug L.A."/>
            <person name="Thomas B.C."/>
            <person name="Sharon I."/>
            <person name="Castelle C.J."/>
            <person name="Singh A."/>
            <person name="Wilkins M.J."/>
            <person name="Williams K.H."/>
            <person name="Banfield J.F."/>
        </authorList>
    </citation>
    <scope>NUCLEOTIDE SEQUENCE [LARGE SCALE GENOMIC DNA]</scope>
</reference>
<accession>A0A0G1JCI6</accession>
<dbReference type="Proteomes" id="UP000034154">
    <property type="component" value="Unassembled WGS sequence"/>
</dbReference>
<organism evidence="1 2">
    <name type="scientific">Candidatus Uhrbacteria bacterium GW2011_GWF2_44_350</name>
    <dbReference type="NCBI Taxonomy" id="1619000"/>
    <lineage>
        <taxon>Bacteria</taxon>
        <taxon>Candidatus Uhriibacteriota</taxon>
    </lineage>
</organism>
<evidence type="ECO:0000313" key="1">
    <source>
        <dbReference type="EMBL" id="KKT69025.1"/>
    </source>
</evidence>
<dbReference type="EMBL" id="LCJB01000064">
    <property type="protein sequence ID" value="KKT69025.1"/>
    <property type="molecule type" value="Genomic_DNA"/>
</dbReference>
<proteinExistence type="predicted"/>
<gene>
    <name evidence="1" type="ORF">UW63_C0064G0008</name>
</gene>
<sequence>MKKEVVVTPGQMIADGWGNRRALEAEKALKAIDEELAANDSRLESGEMEFEVWEAAQAALREKIPAQQQIIREEKARYQELLAERRVA</sequence>
<dbReference type="AlphaFoldDB" id="A0A0G1JCI6"/>